<evidence type="ECO:0000313" key="2">
    <source>
        <dbReference type="EMBL" id="OJA12765.1"/>
    </source>
</evidence>
<keyword evidence="1" id="KW-0472">Membrane</keyword>
<sequence>MRLWTISSSECIPGHGKHSAAHYFIISLLFPTITQFYLLVLGGLVPSSPKALGLGALAAQQRAWGPGEQLLVASMLPVML</sequence>
<evidence type="ECO:0000256" key="1">
    <source>
        <dbReference type="SAM" id="Phobius"/>
    </source>
</evidence>
<keyword evidence="1" id="KW-1133">Transmembrane helix</keyword>
<proteinExistence type="predicted"/>
<dbReference type="AlphaFoldDB" id="A0A1J8PV67"/>
<gene>
    <name evidence="2" type="ORF">AZE42_12509</name>
</gene>
<name>A0A1J8PV67_9AGAM</name>
<dbReference type="EMBL" id="LVVM01004514">
    <property type="protein sequence ID" value="OJA12765.1"/>
    <property type="molecule type" value="Genomic_DNA"/>
</dbReference>
<dbReference type="Proteomes" id="UP000183567">
    <property type="component" value="Unassembled WGS sequence"/>
</dbReference>
<protein>
    <submittedName>
        <fullName evidence="2">Uncharacterized protein</fullName>
    </submittedName>
</protein>
<feature type="transmembrane region" description="Helical" evidence="1">
    <location>
        <begin position="20"/>
        <end position="40"/>
    </location>
</feature>
<organism evidence="2 3">
    <name type="scientific">Rhizopogon vesiculosus</name>
    <dbReference type="NCBI Taxonomy" id="180088"/>
    <lineage>
        <taxon>Eukaryota</taxon>
        <taxon>Fungi</taxon>
        <taxon>Dikarya</taxon>
        <taxon>Basidiomycota</taxon>
        <taxon>Agaricomycotina</taxon>
        <taxon>Agaricomycetes</taxon>
        <taxon>Agaricomycetidae</taxon>
        <taxon>Boletales</taxon>
        <taxon>Suillineae</taxon>
        <taxon>Rhizopogonaceae</taxon>
        <taxon>Rhizopogon</taxon>
    </lineage>
</organism>
<keyword evidence="3" id="KW-1185">Reference proteome</keyword>
<keyword evidence="1" id="KW-0812">Transmembrane</keyword>
<accession>A0A1J8PV67</accession>
<comment type="caution">
    <text evidence="2">The sequence shown here is derived from an EMBL/GenBank/DDBJ whole genome shotgun (WGS) entry which is preliminary data.</text>
</comment>
<evidence type="ECO:0000313" key="3">
    <source>
        <dbReference type="Proteomes" id="UP000183567"/>
    </source>
</evidence>
<reference evidence="2 3" key="1">
    <citation type="submission" date="2016-03" db="EMBL/GenBank/DDBJ databases">
        <title>Comparative genomics of the ectomycorrhizal sister species Rhizopogon vinicolor and Rhizopogon vesiculosus (Basidiomycota: Boletales) reveals a divergence of the mating type B locus.</title>
        <authorList>
            <person name="Mujic A.B."/>
            <person name="Kuo A."/>
            <person name="Tritt A."/>
            <person name="Lipzen A."/>
            <person name="Chen C."/>
            <person name="Johnson J."/>
            <person name="Sharma A."/>
            <person name="Barry K."/>
            <person name="Grigoriev I.V."/>
            <person name="Spatafora J.W."/>
        </authorList>
    </citation>
    <scope>NUCLEOTIDE SEQUENCE [LARGE SCALE GENOMIC DNA]</scope>
    <source>
        <strain evidence="2 3">AM-OR11-056</strain>
    </source>
</reference>